<dbReference type="AlphaFoldDB" id="A0A0W0Z647"/>
<dbReference type="Proteomes" id="UP000054600">
    <property type="component" value="Unassembled WGS sequence"/>
</dbReference>
<gene>
    <name evidence="1" type="ORF">Lsha_0551</name>
</gene>
<evidence type="ECO:0000313" key="1">
    <source>
        <dbReference type="EMBL" id="KTD64612.1"/>
    </source>
</evidence>
<name>A0A0W0Z647_9GAMM</name>
<dbReference type="PATRIC" id="fig|1122169.6.peg.631"/>
<proteinExistence type="predicted"/>
<accession>A0A0W0Z647</accession>
<dbReference type="RefSeq" id="WP_018575771.1">
    <property type="nucleotide sequence ID" value="NZ_KB892381.1"/>
</dbReference>
<reference evidence="1 2" key="1">
    <citation type="submission" date="2015-11" db="EMBL/GenBank/DDBJ databases">
        <title>Genomic analysis of 38 Legionella species identifies large and diverse effector repertoires.</title>
        <authorList>
            <person name="Burstein D."/>
            <person name="Amaro F."/>
            <person name="Zusman T."/>
            <person name="Lifshitz Z."/>
            <person name="Cohen O."/>
            <person name="Gilbert J.A."/>
            <person name="Pupko T."/>
            <person name="Shuman H.A."/>
            <person name="Segal G."/>
        </authorList>
    </citation>
    <scope>NUCLEOTIDE SEQUENCE [LARGE SCALE GENOMIC DNA]</scope>
    <source>
        <strain evidence="1 2">ATCC 49655</strain>
    </source>
</reference>
<sequence length="128" mass="14700">MFFSSSDEPSLRLLPSVHHFPEKYIAGIKDWLTVAEINSVLRLLEEKADLKSASDFFKDFSSGLVELGIGSSKQLCFSYFLAYAVLVLLPDISNDEFKYLGELVFLEESDFEKINESREAWYMQILKI</sequence>
<dbReference type="EMBL" id="LNYW01000017">
    <property type="protein sequence ID" value="KTD64612.1"/>
    <property type="molecule type" value="Genomic_DNA"/>
</dbReference>
<comment type="caution">
    <text evidence="1">The sequence shown here is derived from an EMBL/GenBank/DDBJ whole genome shotgun (WGS) entry which is preliminary data.</text>
</comment>
<keyword evidence="2" id="KW-1185">Reference proteome</keyword>
<protein>
    <submittedName>
        <fullName evidence="1">Uncharacterized protein</fullName>
    </submittedName>
</protein>
<evidence type="ECO:0000313" key="2">
    <source>
        <dbReference type="Proteomes" id="UP000054600"/>
    </source>
</evidence>
<organism evidence="1 2">
    <name type="scientific">Legionella shakespearei DSM 23087</name>
    <dbReference type="NCBI Taxonomy" id="1122169"/>
    <lineage>
        <taxon>Bacteria</taxon>
        <taxon>Pseudomonadati</taxon>
        <taxon>Pseudomonadota</taxon>
        <taxon>Gammaproteobacteria</taxon>
        <taxon>Legionellales</taxon>
        <taxon>Legionellaceae</taxon>
        <taxon>Legionella</taxon>
    </lineage>
</organism>